<proteinExistence type="predicted"/>
<protein>
    <submittedName>
        <fullName evidence="1">Uncharacterized protein</fullName>
    </submittedName>
</protein>
<keyword evidence="2" id="KW-1185">Reference proteome</keyword>
<reference evidence="1 2" key="1">
    <citation type="journal article" date="2024" name="G3 (Bethesda)">
        <title>Genome assembly of Hibiscus sabdariffa L. provides insights into metabolisms of medicinal natural products.</title>
        <authorList>
            <person name="Kim T."/>
        </authorList>
    </citation>
    <scope>NUCLEOTIDE SEQUENCE [LARGE SCALE GENOMIC DNA]</scope>
    <source>
        <strain evidence="1">TK-2024</strain>
        <tissue evidence="1">Old leaves</tissue>
    </source>
</reference>
<evidence type="ECO:0000313" key="1">
    <source>
        <dbReference type="EMBL" id="KAK8483031.1"/>
    </source>
</evidence>
<accession>A0ABR1ZQT4</accession>
<dbReference type="Proteomes" id="UP001396334">
    <property type="component" value="Unassembled WGS sequence"/>
</dbReference>
<gene>
    <name evidence="1" type="ORF">V6N11_038122</name>
</gene>
<organism evidence="1 2">
    <name type="scientific">Hibiscus sabdariffa</name>
    <name type="common">roselle</name>
    <dbReference type="NCBI Taxonomy" id="183260"/>
    <lineage>
        <taxon>Eukaryota</taxon>
        <taxon>Viridiplantae</taxon>
        <taxon>Streptophyta</taxon>
        <taxon>Embryophyta</taxon>
        <taxon>Tracheophyta</taxon>
        <taxon>Spermatophyta</taxon>
        <taxon>Magnoliopsida</taxon>
        <taxon>eudicotyledons</taxon>
        <taxon>Gunneridae</taxon>
        <taxon>Pentapetalae</taxon>
        <taxon>rosids</taxon>
        <taxon>malvids</taxon>
        <taxon>Malvales</taxon>
        <taxon>Malvaceae</taxon>
        <taxon>Malvoideae</taxon>
        <taxon>Hibiscus</taxon>
    </lineage>
</organism>
<sequence length="118" mass="13833">MLHPTTPFQYCFMILKRRIKYHHIFKDLAKAFSIAGDIQRFQSPKVKDCVVQERNTLAAFQANTKVEVVISFLKLLLHSIRIAVEQVGRLPRTDIFCEVDQYPMTSKNSRIIDTWHKL</sequence>
<name>A0ABR1ZQT4_9ROSI</name>
<evidence type="ECO:0000313" key="2">
    <source>
        <dbReference type="Proteomes" id="UP001396334"/>
    </source>
</evidence>
<comment type="caution">
    <text evidence="1">The sequence shown here is derived from an EMBL/GenBank/DDBJ whole genome shotgun (WGS) entry which is preliminary data.</text>
</comment>
<dbReference type="EMBL" id="JBBPBN010000709">
    <property type="protein sequence ID" value="KAK8483031.1"/>
    <property type="molecule type" value="Genomic_DNA"/>
</dbReference>